<keyword evidence="2" id="KW-1185">Reference proteome</keyword>
<name>A0AC61QLV2_9BACT</name>
<reference evidence="1" key="1">
    <citation type="submission" date="2019-04" db="EMBL/GenBank/DDBJ databases">
        <title>Microbes associate with the intestines of laboratory mice.</title>
        <authorList>
            <person name="Navarre W."/>
            <person name="Wong E."/>
            <person name="Huang K."/>
            <person name="Tropini C."/>
            <person name="Ng K."/>
            <person name="Yu B."/>
        </authorList>
    </citation>
    <scope>NUCLEOTIDE SEQUENCE</scope>
    <source>
        <strain evidence="1">NM73_A23</strain>
    </source>
</reference>
<dbReference type="EMBL" id="SRZC01000031">
    <property type="protein sequence ID" value="TGX80019.1"/>
    <property type="molecule type" value="Genomic_DNA"/>
</dbReference>
<proteinExistence type="predicted"/>
<protein>
    <submittedName>
        <fullName evidence="1">Uncharacterized protein</fullName>
    </submittedName>
</protein>
<dbReference type="Proteomes" id="UP000308886">
    <property type="component" value="Unassembled WGS sequence"/>
</dbReference>
<comment type="caution">
    <text evidence="1">The sequence shown here is derived from an EMBL/GenBank/DDBJ whole genome shotgun (WGS) entry which is preliminary data.</text>
</comment>
<evidence type="ECO:0000313" key="1">
    <source>
        <dbReference type="EMBL" id="TGX80019.1"/>
    </source>
</evidence>
<gene>
    <name evidence="1" type="ORF">E5358_13825</name>
</gene>
<organism evidence="1 2">
    <name type="scientific">Palleniella muris</name>
    <dbReference type="NCBI Taxonomy" id="3038145"/>
    <lineage>
        <taxon>Bacteria</taxon>
        <taxon>Pseudomonadati</taxon>
        <taxon>Bacteroidota</taxon>
        <taxon>Bacteroidia</taxon>
        <taxon>Bacteroidales</taxon>
        <taxon>Prevotellaceae</taxon>
        <taxon>Palleniella</taxon>
    </lineage>
</organism>
<accession>A0AC61QLV2</accession>
<sequence>MKTDRLLQVVCWNVIGRKGELLRTFIGGIIGMFFAMSITNGFWFSDEAADRGEVSSMTVLMLICISVIMLKYATGVSFNTKTKTAFLNYAMLPATNLEKYAANWIYVTFVLGGTSIAGLIVGDGVQRIVSEIVYGTSSSVTWSALGILADTLEIKALGVIWGVVAFVFGLIAAHAAFILGGTLFRKHQFILTCVLWWIVVPFATGTLFTGAGWLVHSILDANDCGLEIEWYVGEDFAKCVVLLAELAFISFCYWYSFRLFSRSQIINNRFFNK</sequence>
<evidence type="ECO:0000313" key="2">
    <source>
        <dbReference type="Proteomes" id="UP000308886"/>
    </source>
</evidence>